<dbReference type="HOGENOM" id="CLU_1250515_0_0_1"/>
<name>A0A0D2F7K8_9EURO</name>
<proteinExistence type="predicted"/>
<feature type="region of interest" description="Disordered" evidence="1">
    <location>
        <begin position="186"/>
        <end position="221"/>
    </location>
</feature>
<dbReference type="AlphaFoldDB" id="A0A0D2F7K8"/>
<sequence>MDSRDEPSVDGNGFDHARLDIACYNGLDGVDDAASFSDTVVDYMRYIRDDPASRAGWDNELEMRAAERFTEMINNENTWGLARCVVPEFQMPMTDTTRLPDPLRYVLDSVAPRLPRDLAWHDPPVAGDEQSWEEDLLLRQECRLIEYIGWRAGQVEGGGGADERRVGVDMATSTLRTAAAVVRKAREADVREGVDGGETERGSKETRPRRVVLKDARPRKG</sequence>
<organism evidence="2 3">
    <name type="scientific">Phialophora macrospora</name>
    <dbReference type="NCBI Taxonomy" id="1851006"/>
    <lineage>
        <taxon>Eukaryota</taxon>
        <taxon>Fungi</taxon>
        <taxon>Dikarya</taxon>
        <taxon>Ascomycota</taxon>
        <taxon>Pezizomycotina</taxon>
        <taxon>Eurotiomycetes</taxon>
        <taxon>Chaetothyriomycetidae</taxon>
        <taxon>Chaetothyriales</taxon>
        <taxon>Herpotrichiellaceae</taxon>
        <taxon>Phialophora</taxon>
    </lineage>
</organism>
<protein>
    <submittedName>
        <fullName evidence="2">Uncharacterized protein</fullName>
    </submittedName>
</protein>
<reference evidence="2 3" key="1">
    <citation type="submission" date="2015-01" db="EMBL/GenBank/DDBJ databases">
        <title>The Genome Sequence of Capronia semiimmersa CBS27337.</title>
        <authorList>
            <consortium name="The Broad Institute Genomics Platform"/>
            <person name="Cuomo C."/>
            <person name="de Hoog S."/>
            <person name="Gorbushina A."/>
            <person name="Stielow B."/>
            <person name="Teixiera M."/>
            <person name="Abouelleil A."/>
            <person name="Chapman S.B."/>
            <person name="Priest M."/>
            <person name="Young S.K."/>
            <person name="Wortman J."/>
            <person name="Nusbaum C."/>
            <person name="Birren B."/>
        </authorList>
    </citation>
    <scope>NUCLEOTIDE SEQUENCE [LARGE SCALE GENOMIC DNA]</scope>
    <source>
        <strain evidence="2 3">CBS 27337</strain>
    </source>
</reference>
<accession>A0A0D2F7K8</accession>
<keyword evidence="3" id="KW-1185">Reference proteome</keyword>
<evidence type="ECO:0000313" key="2">
    <source>
        <dbReference type="EMBL" id="KIW62950.1"/>
    </source>
</evidence>
<evidence type="ECO:0000313" key="3">
    <source>
        <dbReference type="Proteomes" id="UP000054266"/>
    </source>
</evidence>
<evidence type="ECO:0000256" key="1">
    <source>
        <dbReference type="SAM" id="MobiDB-lite"/>
    </source>
</evidence>
<dbReference type="EMBL" id="KN846962">
    <property type="protein sequence ID" value="KIW62950.1"/>
    <property type="molecule type" value="Genomic_DNA"/>
</dbReference>
<gene>
    <name evidence="2" type="ORF">PV04_09834</name>
</gene>
<dbReference type="Proteomes" id="UP000054266">
    <property type="component" value="Unassembled WGS sequence"/>
</dbReference>